<name>A0ABM7U191_9BURK</name>
<evidence type="ECO:0000313" key="2">
    <source>
        <dbReference type="Proteomes" id="UP001319874"/>
    </source>
</evidence>
<accession>A0ABM7U191</accession>
<sequence length="86" mass="10081">MRISSSGSNRARASELYLVIGNIDHTRNKGEVTSTDGIVEPLHKTMLNEFYRTAFRKKIYAIIGELQIDLDLWLDDYNNWREHQVR</sequence>
<organism evidence="1 2">
    <name type="scientific">Paraburkholderia terrae</name>
    <dbReference type="NCBI Taxonomy" id="311230"/>
    <lineage>
        <taxon>Bacteria</taxon>
        <taxon>Pseudomonadati</taxon>
        <taxon>Pseudomonadota</taxon>
        <taxon>Betaproteobacteria</taxon>
        <taxon>Burkholderiales</taxon>
        <taxon>Burkholderiaceae</taxon>
        <taxon>Paraburkholderia</taxon>
    </lineage>
</organism>
<reference evidence="1 2" key="1">
    <citation type="journal article" date="2022" name="Front. Microbiol.">
        <title>Identification and characterization of a novel class of self-sufficient cytochrome P450 hydroxylase involved in cyclohexanecarboxylate degradation in Paraburkholderia terrae strain KU-64.</title>
        <authorList>
            <person name="Yamamoto T."/>
            <person name="Hasegawa Y."/>
            <person name="Iwaki H."/>
        </authorList>
    </citation>
    <scope>NUCLEOTIDE SEQUENCE [LARGE SCALE GENOMIC DNA]</scope>
    <source>
        <strain evidence="1 2">KU-64</strain>
    </source>
</reference>
<dbReference type="EMBL" id="AP024958">
    <property type="protein sequence ID" value="BCZ84875.1"/>
    <property type="molecule type" value="Genomic_DNA"/>
</dbReference>
<proteinExistence type="predicted"/>
<protein>
    <recommendedName>
        <fullName evidence="3">Integrase catalytic domain-containing protein</fullName>
    </recommendedName>
</protein>
<dbReference type="Proteomes" id="UP001319874">
    <property type="component" value="Chromosome 4"/>
</dbReference>
<gene>
    <name evidence="1" type="ORF">PTKU64_85500</name>
</gene>
<keyword evidence="2" id="KW-1185">Reference proteome</keyword>
<evidence type="ECO:0008006" key="3">
    <source>
        <dbReference type="Google" id="ProtNLM"/>
    </source>
</evidence>
<dbReference type="RefSeq" id="WP_416365680.1">
    <property type="nucleotide sequence ID" value="NZ_AP024958.1"/>
</dbReference>
<evidence type="ECO:0000313" key="1">
    <source>
        <dbReference type="EMBL" id="BCZ84875.1"/>
    </source>
</evidence>